<dbReference type="GO" id="GO:0016491">
    <property type="term" value="F:oxidoreductase activity"/>
    <property type="evidence" value="ECO:0007669"/>
    <property type="project" value="InterPro"/>
</dbReference>
<proteinExistence type="predicted"/>
<organism evidence="2 3">
    <name type="scientific">Actinophytocola xanthii</name>
    <dbReference type="NCBI Taxonomy" id="1912961"/>
    <lineage>
        <taxon>Bacteria</taxon>
        <taxon>Bacillati</taxon>
        <taxon>Actinomycetota</taxon>
        <taxon>Actinomycetes</taxon>
        <taxon>Pseudonocardiales</taxon>
        <taxon>Pseudonocardiaceae</taxon>
    </lineage>
</organism>
<reference evidence="2 3" key="1">
    <citation type="submission" date="2016-12" db="EMBL/GenBank/DDBJ databases">
        <title>The draft genome sequence of Actinophytocola sp. 11-183.</title>
        <authorList>
            <person name="Wang W."/>
            <person name="Yuan L."/>
        </authorList>
    </citation>
    <scope>NUCLEOTIDE SEQUENCE [LARGE SCALE GENOMIC DNA]</scope>
    <source>
        <strain evidence="2 3">11-183</strain>
    </source>
</reference>
<evidence type="ECO:0000313" key="2">
    <source>
        <dbReference type="EMBL" id="OLF17226.1"/>
    </source>
</evidence>
<feature type="domain" description="DSBA-like thioredoxin" evidence="1">
    <location>
        <begin position="13"/>
        <end position="188"/>
    </location>
</feature>
<gene>
    <name evidence="2" type="ORF">BU204_12600</name>
</gene>
<comment type="caution">
    <text evidence="2">The sequence shown here is derived from an EMBL/GenBank/DDBJ whole genome shotgun (WGS) entry which is preliminary data.</text>
</comment>
<evidence type="ECO:0000313" key="3">
    <source>
        <dbReference type="Proteomes" id="UP000185596"/>
    </source>
</evidence>
<dbReference type="SUPFAM" id="SSF52833">
    <property type="entry name" value="Thioredoxin-like"/>
    <property type="match status" value="1"/>
</dbReference>
<dbReference type="InterPro" id="IPR036249">
    <property type="entry name" value="Thioredoxin-like_sf"/>
</dbReference>
<dbReference type="InterPro" id="IPR001853">
    <property type="entry name" value="DSBA-like_thioredoxin_dom"/>
</dbReference>
<dbReference type="AlphaFoldDB" id="A0A1Q8CSB4"/>
<keyword evidence="3" id="KW-1185">Reference proteome</keyword>
<dbReference type="Pfam" id="PF01323">
    <property type="entry name" value="DSBA"/>
    <property type="match status" value="1"/>
</dbReference>
<dbReference type="STRING" id="1912961.BU204_12600"/>
<dbReference type="EMBL" id="MSIE01000019">
    <property type="protein sequence ID" value="OLF17226.1"/>
    <property type="molecule type" value="Genomic_DNA"/>
</dbReference>
<accession>A0A1Q8CSB4</accession>
<sequence>MTGVGAPEVRDGTIVVYSDIACPWATVAIARLLRARTEFALDEDVHLDHRSFLLEDVNSAPVAKRVVDAELPVVQALEPELGWTSWQGDPSTWPVTAAPANEAVHAAKRQSLRAAEELDLALRLALFRDSRCIALRHEILDVASSCPSVDVEALGAALDDGSARATMMRDYREHRDAVRGSPHLFFADGYEVHNPGVELRWPDGPGTGSPVVERDDPEVYGDLVRRAVMGSKA</sequence>
<protein>
    <submittedName>
        <fullName evidence="2">Dithiol-disulfide isomerase</fullName>
    </submittedName>
</protein>
<keyword evidence="2" id="KW-0413">Isomerase</keyword>
<evidence type="ECO:0000259" key="1">
    <source>
        <dbReference type="Pfam" id="PF01323"/>
    </source>
</evidence>
<dbReference type="GO" id="GO:0016853">
    <property type="term" value="F:isomerase activity"/>
    <property type="evidence" value="ECO:0007669"/>
    <property type="project" value="UniProtKB-KW"/>
</dbReference>
<dbReference type="Gene3D" id="3.40.30.10">
    <property type="entry name" value="Glutaredoxin"/>
    <property type="match status" value="1"/>
</dbReference>
<dbReference type="Proteomes" id="UP000185596">
    <property type="component" value="Unassembled WGS sequence"/>
</dbReference>
<name>A0A1Q8CSB4_9PSEU</name>